<dbReference type="STRING" id="641025.SAMN05421507_14213"/>
<dbReference type="Proteomes" id="UP000199691">
    <property type="component" value="Unassembled WGS sequence"/>
</dbReference>
<dbReference type="InterPro" id="IPR031107">
    <property type="entry name" value="Small_HSP"/>
</dbReference>
<dbReference type="Gene3D" id="2.60.40.790">
    <property type="match status" value="1"/>
</dbReference>
<protein>
    <submittedName>
        <fullName evidence="4">HSP20 family protein</fullName>
    </submittedName>
</protein>
<proteinExistence type="inferred from homology"/>
<reference evidence="5" key="1">
    <citation type="submission" date="2016-10" db="EMBL/GenBank/DDBJ databases">
        <authorList>
            <person name="Varghese N."/>
            <person name="Submissions S."/>
        </authorList>
    </citation>
    <scope>NUCLEOTIDE SEQUENCE [LARGE SCALE GENOMIC DNA]</scope>
    <source>
        <strain evidence="5">CGMCC 4.6609</strain>
    </source>
</reference>
<evidence type="ECO:0000256" key="2">
    <source>
        <dbReference type="RuleBase" id="RU003616"/>
    </source>
</evidence>
<dbReference type="PANTHER" id="PTHR11527">
    <property type="entry name" value="HEAT-SHOCK PROTEIN 20 FAMILY MEMBER"/>
    <property type="match status" value="1"/>
</dbReference>
<sequence length="143" mass="16112">MLMRTDPFRELDRLTQQMFGTTGTWSRPTAMPMDAYRDGDEFVVSFDLPGVAPDAIELDVERNVLTVKAERRPVGKDVEMQVSERPLGVFSRQLFLGDTLDTDRIDAKYDAGVLTLRIPIAERAKPRKIAITSADETPRQIDA</sequence>
<dbReference type="OrthoDB" id="5242916at2"/>
<evidence type="ECO:0000313" key="4">
    <source>
        <dbReference type="EMBL" id="SDP98633.1"/>
    </source>
</evidence>
<comment type="similarity">
    <text evidence="1 2">Belongs to the small heat shock protein (HSP20) family.</text>
</comment>
<evidence type="ECO:0000313" key="5">
    <source>
        <dbReference type="Proteomes" id="UP000199691"/>
    </source>
</evidence>
<evidence type="ECO:0000259" key="3">
    <source>
        <dbReference type="PROSITE" id="PS01031"/>
    </source>
</evidence>
<keyword evidence="5" id="KW-1185">Reference proteome</keyword>
<dbReference type="EMBL" id="FNIX01000042">
    <property type="protein sequence ID" value="SDP98633.1"/>
    <property type="molecule type" value="Genomic_DNA"/>
</dbReference>
<dbReference type="PROSITE" id="PS01031">
    <property type="entry name" value="SHSP"/>
    <property type="match status" value="1"/>
</dbReference>
<evidence type="ECO:0000256" key="1">
    <source>
        <dbReference type="PROSITE-ProRule" id="PRU00285"/>
    </source>
</evidence>
<dbReference type="AlphaFoldDB" id="A0A1H0X6S5"/>
<dbReference type="Pfam" id="PF00011">
    <property type="entry name" value="HSP20"/>
    <property type="match status" value="1"/>
</dbReference>
<dbReference type="InterPro" id="IPR002068">
    <property type="entry name" value="A-crystallin/Hsp20_dom"/>
</dbReference>
<feature type="domain" description="SHSP" evidence="3">
    <location>
        <begin position="24"/>
        <end position="134"/>
    </location>
</feature>
<dbReference type="CDD" id="cd06464">
    <property type="entry name" value="ACD_sHsps-like"/>
    <property type="match status" value="1"/>
</dbReference>
<dbReference type="RefSeq" id="WP_090105620.1">
    <property type="nucleotide sequence ID" value="NZ_FNIX01000042.1"/>
</dbReference>
<gene>
    <name evidence="4" type="ORF">SAMN05421507_14213</name>
</gene>
<name>A0A1H0X6S5_9PSEU</name>
<dbReference type="InterPro" id="IPR008978">
    <property type="entry name" value="HSP20-like_chaperone"/>
</dbReference>
<accession>A0A1H0X6S5</accession>
<dbReference type="SUPFAM" id="SSF49764">
    <property type="entry name" value="HSP20-like chaperones"/>
    <property type="match status" value="1"/>
</dbReference>
<organism evidence="4 5">
    <name type="scientific">Lentzea jiangxiensis</name>
    <dbReference type="NCBI Taxonomy" id="641025"/>
    <lineage>
        <taxon>Bacteria</taxon>
        <taxon>Bacillati</taxon>
        <taxon>Actinomycetota</taxon>
        <taxon>Actinomycetes</taxon>
        <taxon>Pseudonocardiales</taxon>
        <taxon>Pseudonocardiaceae</taxon>
        <taxon>Lentzea</taxon>
    </lineage>
</organism>